<dbReference type="EMBL" id="JAQJZL010000002">
    <property type="protein sequence ID" value="KAJ6050912.1"/>
    <property type="molecule type" value="Genomic_DNA"/>
</dbReference>
<dbReference type="GO" id="GO:0005506">
    <property type="term" value="F:iron ion binding"/>
    <property type="evidence" value="ECO:0007669"/>
    <property type="project" value="InterPro"/>
</dbReference>
<dbReference type="InterPro" id="IPR017972">
    <property type="entry name" value="Cyt_P450_CS"/>
</dbReference>
<name>A0AAD6IHY4_PENCN</name>
<proteinExistence type="inferred from homology"/>
<dbReference type="GO" id="GO:0043386">
    <property type="term" value="P:mycotoxin biosynthetic process"/>
    <property type="evidence" value="ECO:0007669"/>
    <property type="project" value="UniProtKB-ARBA"/>
</dbReference>
<keyword evidence="5 9" id="KW-0560">Oxidoreductase</keyword>
<evidence type="ECO:0008006" key="12">
    <source>
        <dbReference type="Google" id="ProtNLM"/>
    </source>
</evidence>
<dbReference type="InterPro" id="IPR050364">
    <property type="entry name" value="Cytochrome_P450_fung"/>
</dbReference>
<comment type="cofactor">
    <cofactor evidence="1 8">
        <name>heme</name>
        <dbReference type="ChEBI" id="CHEBI:30413"/>
    </cofactor>
</comment>
<dbReference type="AlphaFoldDB" id="A0AAD6IHY4"/>
<dbReference type="GO" id="GO:0020037">
    <property type="term" value="F:heme binding"/>
    <property type="evidence" value="ECO:0007669"/>
    <property type="project" value="InterPro"/>
</dbReference>
<reference evidence="10" key="1">
    <citation type="journal article" date="2023" name="IMA Fungus">
        <title>Comparative genomic study of the Penicillium genus elucidates a diverse pangenome and 15 lateral gene transfer events.</title>
        <authorList>
            <person name="Petersen C."/>
            <person name="Sorensen T."/>
            <person name="Nielsen M.R."/>
            <person name="Sondergaard T.E."/>
            <person name="Sorensen J.L."/>
            <person name="Fitzpatrick D.A."/>
            <person name="Frisvad J.C."/>
            <person name="Nielsen K.L."/>
        </authorList>
    </citation>
    <scope>NUCLEOTIDE SEQUENCE</scope>
    <source>
        <strain evidence="10">IBT 15450</strain>
    </source>
</reference>
<dbReference type="Proteomes" id="UP001219568">
    <property type="component" value="Unassembled WGS sequence"/>
</dbReference>
<dbReference type="InterPro" id="IPR001128">
    <property type="entry name" value="Cyt_P450"/>
</dbReference>
<dbReference type="GO" id="GO:0016705">
    <property type="term" value="F:oxidoreductase activity, acting on paired donors, with incorporation or reduction of molecular oxygen"/>
    <property type="evidence" value="ECO:0007669"/>
    <property type="project" value="InterPro"/>
</dbReference>
<reference evidence="10" key="2">
    <citation type="submission" date="2023-01" db="EMBL/GenBank/DDBJ databases">
        <authorList>
            <person name="Petersen C."/>
        </authorList>
    </citation>
    <scope>NUCLEOTIDE SEQUENCE</scope>
    <source>
        <strain evidence="10">IBT 15450</strain>
    </source>
</reference>
<keyword evidence="6 8" id="KW-0408">Iron</keyword>
<evidence type="ECO:0000256" key="5">
    <source>
        <dbReference type="ARBA" id="ARBA00023002"/>
    </source>
</evidence>
<gene>
    <name evidence="10" type="ORF">N7460_001446</name>
</gene>
<organism evidence="10 11">
    <name type="scientific">Penicillium canescens</name>
    <dbReference type="NCBI Taxonomy" id="5083"/>
    <lineage>
        <taxon>Eukaryota</taxon>
        <taxon>Fungi</taxon>
        <taxon>Dikarya</taxon>
        <taxon>Ascomycota</taxon>
        <taxon>Pezizomycotina</taxon>
        <taxon>Eurotiomycetes</taxon>
        <taxon>Eurotiomycetidae</taxon>
        <taxon>Eurotiales</taxon>
        <taxon>Aspergillaceae</taxon>
        <taxon>Penicillium</taxon>
    </lineage>
</organism>
<evidence type="ECO:0000256" key="9">
    <source>
        <dbReference type="RuleBase" id="RU000461"/>
    </source>
</evidence>
<dbReference type="SUPFAM" id="SSF48264">
    <property type="entry name" value="Cytochrome P450"/>
    <property type="match status" value="1"/>
</dbReference>
<evidence type="ECO:0000313" key="11">
    <source>
        <dbReference type="Proteomes" id="UP001219568"/>
    </source>
</evidence>
<keyword evidence="7 9" id="KW-0503">Monooxygenase</keyword>
<evidence type="ECO:0000256" key="1">
    <source>
        <dbReference type="ARBA" id="ARBA00001971"/>
    </source>
</evidence>
<evidence type="ECO:0000256" key="6">
    <source>
        <dbReference type="ARBA" id="ARBA00023004"/>
    </source>
</evidence>
<protein>
    <recommendedName>
        <fullName evidence="12">Cytochrome P450</fullName>
    </recommendedName>
</protein>
<dbReference type="Pfam" id="PF00067">
    <property type="entry name" value="p450"/>
    <property type="match status" value="1"/>
</dbReference>
<dbReference type="PANTHER" id="PTHR46300:SF1">
    <property type="entry name" value="P450, PUTATIVE (EUROFUNG)-RELATED"/>
    <property type="match status" value="1"/>
</dbReference>
<dbReference type="PRINTS" id="PR00463">
    <property type="entry name" value="EP450I"/>
</dbReference>
<dbReference type="PROSITE" id="PS00086">
    <property type="entry name" value="CYTOCHROME_P450"/>
    <property type="match status" value="1"/>
</dbReference>
<sequence length="397" mass="45163">MPHCPAWKTQQKLAKGLLNSRMAQMYGPLQELESAQLLQEFASASVGGGTVNFTRIFRRYTIGVTFLLSYGERISDPSDPRPEAIETMIDQVAENLQKPANLLVELFPSLQYLPRFLLPWKRQGDALHDNLNVMFLGMFRHGVRAKPWNWSKHLITLDEAQSLSEKELAFLLGGLMETSTTTIKTLEWFVMACLLNESAVQKARKELDAVIGISRLPQFVDAHKLPYLNSFIQEVLRWRGIFPLGVPHSNLEADEYGGYSIPKGATILPNHWAMDLDDRVFPDAQLFNPDRWVQSPDLPMSHFGFGQRVCPGQHLARKSLYIVISRMLWGFEISHLHEASGKRIEVDPYNMVQGVMTGPVAYSASFKIRSMEHWRVIEAESSIPHDLHRELLDAIKI</sequence>
<evidence type="ECO:0000256" key="3">
    <source>
        <dbReference type="ARBA" id="ARBA00022617"/>
    </source>
</evidence>
<evidence type="ECO:0000256" key="4">
    <source>
        <dbReference type="ARBA" id="ARBA00022723"/>
    </source>
</evidence>
<dbReference type="InterPro" id="IPR002401">
    <property type="entry name" value="Cyt_P450_E_grp-I"/>
</dbReference>
<dbReference type="Gene3D" id="1.10.630.10">
    <property type="entry name" value="Cytochrome P450"/>
    <property type="match status" value="1"/>
</dbReference>
<keyword evidence="4 8" id="KW-0479">Metal-binding</keyword>
<dbReference type="GO" id="GO:0004497">
    <property type="term" value="F:monooxygenase activity"/>
    <property type="evidence" value="ECO:0007669"/>
    <property type="project" value="UniProtKB-KW"/>
</dbReference>
<feature type="binding site" description="axial binding residue" evidence="8">
    <location>
        <position position="310"/>
    </location>
    <ligand>
        <name>heme</name>
        <dbReference type="ChEBI" id="CHEBI:30413"/>
    </ligand>
    <ligandPart>
        <name>Fe</name>
        <dbReference type="ChEBI" id="CHEBI:18248"/>
    </ligandPart>
</feature>
<comment type="caution">
    <text evidence="10">The sequence shown here is derived from an EMBL/GenBank/DDBJ whole genome shotgun (WGS) entry which is preliminary data.</text>
</comment>
<dbReference type="PANTHER" id="PTHR46300">
    <property type="entry name" value="P450, PUTATIVE (EUROFUNG)-RELATED-RELATED"/>
    <property type="match status" value="1"/>
</dbReference>
<dbReference type="InterPro" id="IPR036396">
    <property type="entry name" value="Cyt_P450_sf"/>
</dbReference>
<evidence type="ECO:0000256" key="8">
    <source>
        <dbReference type="PIRSR" id="PIRSR602401-1"/>
    </source>
</evidence>
<evidence type="ECO:0000256" key="2">
    <source>
        <dbReference type="ARBA" id="ARBA00010617"/>
    </source>
</evidence>
<keyword evidence="11" id="KW-1185">Reference proteome</keyword>
<keyword evidence="3 8" id="KW-0349">Heme</keyword>
<comment type="similarity">
    <text evidence="2 9">Belongs to the cytochrome P450 family.</text>
</comment>
<accession>A0AAD6IHY4</accession>
<evidence type="ECO:0000313" key="10">
    <source>
        <dbReference type="EMBL" id="KAJ6050912.1"/>
    </source>
</evidence>
<evidence type="ECO:0000256" key="7">
    <source>
        <dbReference type="ARBA" id="ARBA00023033"/>
    </source>
</evidence>